<evidence type="ECO:0000256" key="2">
    <source>
        <dbReference type="ARBA" id="ARBA00022490"/>
    </source>
</evidence>
<gene>
    <name evidence="4" type="ORF">PPRIM_AZ9-3.1.T0390089</name>
</gene>
<keyword evidence="2" id="KW-0963">Cytoplasm</keyword>
<accession>A0A8S1LFA0</accession>
<dbReference type="Pfam" id="PF00240">
    <property type="entry name" value="ubiquitin"/>
    <property type="match status" value="2"/>
</dbReference>
<dbReference type="GO" id="GO:0051087">
    <property type="term" value="F:protein-folding chaperone binding"/>
    <property type="evidence" value="ECO:0007669"/>
    <property type="project" value="TreeGrafter"/>
</dbReference>
<feature type="domain" description="Ubiquitin-like" evidence="3">
    <location>
        <begin position="236"/>
        <end position="299"/>
    </location>
</feature>
<evidence type="ECO:0000313" key="4">
    <source>
        <dbReference type="EMBL" id="CAD8066440.1"/>
    </source>
</evidence>
<dbReference type="AlphaFoldDB" id="A0A8S1LFA0"/>
<proteinExistence type="predicted"/>
<dbReference type="OMA" id="QRKICCQ"/>
<reference evidence="4" key="1">
    <citation type="submission" date="2021-01" db="EMBL/GenBank/DDBJ databases">
        <authorList>
            <consortium name="Genoscope - CEA"/>
            <person name="William W."/>
        </authorList>
    </citation>
    <scope>NUCLEOTIDE SEQUENCE</scope>
</reference>
<dbReference type="PANTHER" id="PTHR46555:SF1">
    <property type="entry name" value="UBIQUITIN-LIKE PROTEIN 4A"/>
    <property type="match status" value="1"/>
</dbReference>
<evidence type="ECO:0000313" key="5">
    <source>
        <dbReference type="Proteomes" id="UP000688137"/>
    </source>
</evidence>
<dbReference type="CDD" id="cd17039">
    <property type="entry name" value="Ubl_ubiquitin_like"/>
    <property type="match status" value="1"/>
</dbReference>
<dbReference type="GO" id="GO:0006620">
    <property type="term" value="P:post-translational protein targeting to endoplasmic reticulum membrane"/>
    <property type="evidence" value="ECO:0007669"/>
    <property type="project" value="InterPro"/>
</dbReference>
<name>A0A8S1LFA0_PARPR</name>
<protein>
    <recommendedName>
        <fullName evidence="3">Ubiquitin-like domain-containing protein</fullName>
    </recommendedName>
</protein>
<dbReference type="GO" id="GO:0071818">
    <property type="term" value="C:BAT3 complex"/>
    <property type="evidence" value="ECO:0007669"/>
    <property type="project" value="TreeGrafter"/>
</dbReference>
<dbReference type="PANTHER" id="PTHR46555">
    <property type="entry name" value="UBIQUITIN-LIKE PROTEIN 4A"/>
    <property type="match status" value="1"/>
</dbReference>
<sequence>MLQYEDFCTYHPQYPIQMISLNPIIFPQRKICCQCLLSCIDQNDLQENGLITFEDFYRKVEQQRDKIIEINKIQQTILKSMNEQYKQCKIILDENLLNLMKIQTEIEKLISQGQRPLSYSELKMFSNILIHDFDYNKKIIEDFKNNLDSAQMEILNKLKKFKEENSIHIQLNIIVQKQQNTITIPIHQKIQDLKLKFGNANDQIYVNEKEIANLNTTFFENNIWSKETLIIKNNKIKILLRDNQYQKFQLNLQPYETILTIKQYIQQQEGINPSEQKIIYFGRVLQDYEKIENIKLVDNVANMLLDIKKTKINLFSIDEKPPFIKLNPKFTFENIIHQIQYHFDIPYQMISSILFYNTPLQQNQQIQDLVKIQTQPFQLTIKLSRPIILAKTVSGKIIIINSQEFETIQNMKKEIENNYHIPISDQYIYYKNDLLDNSEQLAQISIKKLDMININFLLDENLTQKFSIQVINFNNRLRLIQILPFLEVINSLSDIEIIGIPSSSASCFIKGVRVTDGKNFSDFNMKENDKIFISLKFWARTY</sequence>
<comment type="subcellular location">
    <subcellularLocation>
        <location evidence="1">Cytoplasm</location>
    </subcellularLocation>
</comment>
<dbReference type="InterPro" id="IPR047154">
    <property type="entry name" value="UBL4A-like"/>
</dbReference>
<dbReference type="GO" id="GO:0071816">
    <property type="term" value="P:tail-anchored membrane protein insertion into ER membrane"/>
    <property type="evidence" value="ECO:0007669"/>
    <property type="project" value="TreeGrafter"/>
</dbReference>
<dbReference type="EMBL" id="CAJJDM010000038">
    <property type="protein sequence ID" value="CAD8066440.1"/>
    <property type="molecule type" value="Genomic_DNA"/>
</dbReference>
<evidence type="ECO:0000256" key="1">
    <source>
        <dbReference type="ARBA" id="ARBA00004496"/>
    </source>
</evidence>
<feature type="domain" description="Ubiquitin-like" evidence="3">
    <location>
        <begin position="388"/>
        <end position="454"/>
    </location>
</feature>
<dbReference type="PROSITE" id="PS50053">
    <property type="entry name" value="UBIQUITIN_2"/>
    <property type="match status" value="2"/>
</dbReference>
<evidence type="ECO:0000259" key="3">
    <source>
        <dbReference type="PROSITE" id="PS50053"/>
    </source>
</evidence>
<organism evidence="4 5">
    <name type="scientific">Paramecium primaurelia</name>
    <dbReference type="NCBI Taxonomy" id="5886"/>
    <lineage>
        <taxon>Eukaryota</taxon>
        <taxon>Sar</taxon>
        <taxon>Alveolata</taxon>
        <taxon>Ciliophora</taxon>
        <taxon>Intramacronucleata</taxon>
        <taxon>Oligohymenophorea</taxon>
        <taxon>Peniculida</taxon>
        <taxon>Parameciidae</taxon>
        <taxon>Paramecium</taxon>
    </lineage>
</organism>
<dbReference type="SMART" id="SM00213">
    <property type="entry name" value="UBQ"/>
    <property type="match status" value="2"/>
</dbReference>
<dbReference type="Proteomes" id="UP000688137">
    <property type="component" value="Unassembled WGS sequence"/>
</dbReference>
<comment type="caution">
    <text evidence="4">The sequence shown here is derived from an EMBL/GenBank/DDBJ whole genome shotgun (WGS) entry which is preliminary data.</text>
</comment>
<keyword evidence="5" id="KW-1185">Reference proteome</keyword>
<dbReference type="InterPro" id="IPR000626">
    <property type="entry name" value="Ubiquitin-like_dom"/>
</dbReference>